<protein>
    <submittedName>
        <fullName evidence="7">MFS transporter</fullName>
    </submittedName>
</protein>
<keyword evidence="2" id="KW-1003">Cell membrane</keyword>
<dbReference type="Proteomes" id="UP001500751">
    <property type="component" value="Unassembled WGS sequence"/>
</dbReference>
<reference evidence="8" key="1">
    <citation type="journal article" date="2019" name="Int. J. Syst. Evol. Microbiol.">
        <title>The Global Catalogue of Microorganisms (GCM) 10K type strain sequencing project: providing services to taxonomists for standard genome sequencing and annotation.</title>
        <authorList>
            <consortium name="The Broad Institute Genomics Platform"/>
            <consortium name="The Broad Institute Genome Sequencing Center for Infectious Disease"/>
            <person name="Wu L."/>
            <person name="Ma J."/>
        </authorList>
    </citation>
    <scope>NUCLEOTIDE SEQUENCE [LARGE SCALE GENOMIC DNA]</scope>
    <source>
        <strain evidence="8">JCM 16014</strain>
    </source>
</reference>
<evidence type="ECO:0000313" key="8">
    <source>
        <dbReference type="Proteomes" id="UP001500751"/>
    </source>
</evidence>
<dbReference type="CDD" id="cd06173">
    <property type="entry name" value="MFS_MefA_like"/>
    <property type="match status" value="1"/>
</dbReference>
<dbReference type="RefSeq" id="WP_344669207.1">
    <property type="nucleotide sequence ID" value="NZ_BAAAQN010000044.1"/>
</dbReference>
<dbReference type="PANTHER" id="PTHR23513:SF6">
    <property type="entry name" value="MAJOR FACILITATOR SUPERFAMILY ASSOCIATED DOMAIN-CONTAINING PROTEIN"/>
    <property type="match status" value="1"/>
</dbReference>
<feature type="transmembrane region" description="Helical" evidence="6">
    <location>
        <begin position="318"/>
        <end position="336"/>
    </location>
</feature>
<accession>A0ABP5GN30</accession>
<name>A0ABP5GN30_9ACTN</name>
<dbReference type="PANTHER" id="PTHR23513">
    <property type="entry name" value="INTEGRAL MEMBRANE EFFLUX PROTEIN-RELATED"/>
    <property type="match status" value="1"/>
</dbReference>
<feature type="transmembrane region" description="Helical" evidence="6">
    <location>
        <begin position="390"/>
        <end position="407"/>
    </location>
</feature>
<dbReference type="InterPro" id="IPR011701">
    <property type="entry name" value="MFS"/>
</dbReference>
<evidence type="ECO:0000256" key="3">
    <source>
        <dbReference type="ARBA" id="ARBA00022692"/>
    </source>
</evidence>
<dbReference type="Pfam" id="PF07690">
    <property type="entry name" value="MFS_1"/>
    <property type="match status" value="1"/>
</dbReference>
<evidence type="ECO:0000256" key="2">
    <source>
        <dbReference type="ARBA" id="ARBA00022475"/>
    </source>
</evidence>
<keyword evidence="4 6" id="KW-1133">Transmembrane helix</keyword>
<keyword evidence="5 6" id="KW-0472">Membrane</keyword>
<evidence type="ECO:0000256" key="1">
    <source>
        <dbReference type="ARBA" id="ARBA00004651"/>
    </source>
</evidence>
<evidence type="ECO:0000256" key="5">
    <source>
        <dbReference type="ARBA" id="ARBA00023136"/>
    </source>
</evidence>
<evidence type="ECO:0000256" key="6">
    <source>
        <dbReference type="SAM" id="Phobius"/>
    </source>
</evidence>
<feature type="transmembrane region" description="Helical" evidence="6">
    <location>
        <begin position="256"/>
        <end position="281"/>
    </location>
</feature>
<dbReference type="SUPFAM" id="SSF103473">
    <property type="entry name" value="MFS general substrate transporter"/>
    <property type="match status" value="1"/>
</dbReference>
<evidence type="ECO:0000313" key="7">
    <source>
        <dbReference type="EMBL" id="GAA2048040.1"/>
    </source>
</evidence>
<dbReference type="InterPro" id="IPR036259">
    <property type="entry name" value="MFS_trans_sf"/>
</dbReference>
<feature type="transmembrane region" description="Helical" evidence="6">
    <location>
        <begin position="120"/>
        <end position="142"/>
    </location>
</feature>
<proteinExistence type="predicted"/>
<feature type="transmembrane region" description="Helical" evidence="6">
    <location>
        <begin position="193"/>
        <end position="218"/>
    </location>
</feature>
<keyword evidence="8" id="KW-1185">Reference proteome</keyword>
<feature type="transmembrane region" description="Helical" evidence="6">
    <location>
        <begin position="413"/>
        <end position="433"/>
    </location>
</feature>
<gene>
    <name evidence="7" type="ORF">GCM10009839_61830</name>
</gene>
<comment type="subcellular location">
    <subcellularLocation>
        <location evidence="1">Cell membrane</location>
        <topology evidence="1">Multi-pass membrane protein</topology>
    </subcellularLocation>
</comment>
<dbReference type="EMBL" id="BAAAQN010000044">
    <property type="protein sequence ID" value="GAA2048040.1"/>
    <property type="molecule type" value="Genomic_DNA"/>
</dbReference>
<keyword evidence="3 6" id="KW-0812">Transmembrane</keyword>
<feature type="transmembrane region" description="Helical" evidence="6">
    <location>
        <begin position="287"/>
        <end position="306"/>
    </location>
</feature>
<organism evidence="7 8">
    <name type="scientific">Catenulispora yoronensis</name>
    <dbReference type="NCBI Taxonomy" id="450799"/>
    <lineage>
        <taxon>Bacteria</taxon>
        <taxon>Bacillati</taxon>
        <taxon>Actinomycetota</taxon>
        <taxon>Actinomycetes</taxon>
        <taxon>Catenulisporales</taxon>
        <taxon>Catenulisporaceae</taxon>
        <taxon>Catenulispora</taxon>
    </lineage>
</organism>
<comment type="caution">
    <text evidence="7">The sequence shown here is derived from an EMBL/GenBank/DDBJ whole genome shotgun (WGS) entry which is preliminary data.</text>
</comment>
<sequence>MGAAASAASAESAAPDALAAPAAPAAPDPGARSHSLLRHNPRFRRFFAGYAVSELGDRITEVALPAIAVITLKADASQVGLLGALVWLPSLAGVFLGAWVDRQRRKRRLMIAADLARAAILLSLPFAALFGAVTMAQLYVVAGLCGLAEVVFHTAYPVFFTGLVSRADYVQANGRLAVARSGAAMAGPPLAGLLLQAASAAFAVVADAASFVVSALAVGRSPVAEPLPDAPEESVLRRSREGMVYIARHRLLRSTLACASTINFFTFFAFPQLLLFATSVLHLSVGAYGVAMGFGAVGALLGAAFVPRLVRVVGVGPGLAAGAVLLPAPIALAAVAHGPVWLCGVLLAGAEFLSGFGVMLFDITINSLQAAVIADAVRSRVSGAYTTVNYGLRPLGALLGGVLAAHAGLRTTLLVAAGGGATAACWLLMAPVLPIRSLERDLPPAPATASVPATRSATRPGAE</sequence>
<evidence type="ECO:0000256" key="4">
    <source>
        <dbReference type="ARBA" id="ARBA00022989"/>
    </source>
</evidence>
<dbReference type="Gene3D" id="1.20.1250.20">
    <property type="entry name" value="MFS general substrate transporter like domains"/>
    <property type="match status" value="1"/>
</dbReference>
<feature type="transmembrane region" description="Helical" evidence="6">
    <location>
        <begin position="79"/>
        <end position="100"/>
    </location>
</feature>